<evidence type="ECO:0000313" key="6">
    <source>
        <dbReference type="EMBL" id="KAG5180437.1"/>
    </source>
</evidence>
<dbReference type="CDD" id="cd11593">
    <property type="entry name" value="Agmatinase-like_2"/>
    <property type="match status" value="1"/>
</dbReference>
<dbReference type="Pfam" id="PF00491">
    <property type="entry name" value="Arginase"/>
    <property type="match status" value="1"/>
</dbReference>
<dbReference type="PANTHER" id="PTHR11358">
    <property type="entry name" value="ARGINASE/AGMATINASE"/>
    <property type="match status" value="1"/>
</dbReference>
<feature type="binding site" evidence="4">
    <location>
        <position position="123"/>
    </location>
    <ligand>
        <name>Mn(2+)</name>
        <dbReference type="ChEBI" id="CHEBI:29035"/>
        <label>1</label>
    </ligand>
</feature>
<dbReference type="Gene3D" id="3.40.800.10">
    <property type="entry name" value="Ureohydrolase domain"/>
    <property type="match status" value="1"/>
</dbReference>
<dbReference type="InterPro" id="IPR006035">
    <property type="entry name" value="Ureohydrolase"/>
</dbReference>
<organism evidence="6 7">
    <name type="scientific">Tribonema minus</name>
    <dbReference type="NCBI Taxonomy" id="303371"/>
    <lineage>
        <taxon>Eukaryota</taxon>
        <taxon>Sar</taxon>
        <taxon>Stramenopiles</taxon>
        <taxon>Ochrophyta</taxon>
        <taxon>PX clade</taxon>
        <taxon>Xanthophyceae</taxon>
        <taxon>Tribonematales</taxon>
        <taxon>Tribonemataceae</taxon>
        <taxon>Tribonema</taxon>
    </lineage>
</organism>
<keyword evidence="4" id="KW-0464">Manganese</keyword>
<keyword evidence="7" id="KW-1185">Reference proteome</keyword>
<dbReference type="GO" id="GO:0008783">
    <property type="term" value="F:agmatinase activity"/>
    <property type="evidence" value="ECO:0007669"/>
    <property type="project" value="TreeGrafter"/>
</dbReference>
<dbReference type="InterPro" id="IPR023696">
    <property type="entry name" value="Ureohydrolase_dom_sf"/>
</dbReference>
<dbReference type="PIRSF" id="PIRSF036979">
    <property type="entry name" value="Arginase"/>
    <property type="match status" value="1"/>
</dbReference>
<keyword evidence="2 4" id="KW-0479">Metal-binding</keyword>
<dbReference type="GO" id="GO:0046872">
    <property type="term" value="F:metal ion binding"/>
    <property type="evidence" value="ECO:0007669"/>
    <property type="project" value="UniProtKB-KW"/>
</dbReference>
<evidence type="ECO:0000256" key="5">
    <source>
        <dbReference type="RuleBase" id="RU003684"/>
    </source>
</evidence>
<evidence type="ECO:0000256" key="2">
    <source>
        <dbReference type="ARBA" id="ARBA00022723"/>
    </source>
</evidence>
<name>A0A835YRU9_9STRA</name>
<comment type="similarity">
    <text evidence="1">Belongs to the arginase family. Agmatinase subfamily.</text>
</comment>
<dbReference type="SUPFAM" id="SSF52768">
    <property type="entry name" value="Arginase/deacetylase"/>
    <property type="match status" value="1"/>
</dbReference>
<reference evidence="6" key="1">
    <citation type="submission" date="2021-02" db="EMBL/GenBank/DDBJ databases">
        <title>First Annotated Genome of the Yellow-green Alga Tribonema minus.</title>
        <authorList>
            <person name="Mahan K.M."/>
        </authorList>
    </citation>
    <scope>NUCLEOTIDE SEQUENCE</scope>
    <source>
        <strain evidence="6">UTEX B ZZ1240</strain>
    </source>
</reference>
<keyword evidence="3 5" id="KW-0378">Hydrolase</keyword>
<sequence>MLRHSIGLLGVGADQHGSFMRGPAEAPALIKEEMRSKSLNAYSELGTNDEHAYRDWGNIEEGSFASTEEMHAAIKDAVTSIMSAGLTPITLGGDHHITNPIVRAVAAHLGRPVSIVQFDAHNDLYENYEGDAHSHASPFARIFEAGPSVCCKLVQVGIRTATDHNRQQAARYGVTMLEMKDLPLDGKVIAGMLDALLPRDAPVYISFDLDALDPAHAPGVSHHEPGGMTTRAALDAIHHIRRPIIGADVVEYNPRRDVHGMTAMVAVKLVREITATIAASQRDKGL</sequence>
<dbReference type="GO" id="GO:0033389">
    <property type="term" value="P:putrescine biosynthetic process from arginine, via agmatine"/>
    <property type="evidence" value="ECO:0007669"/>
    <property type="project" value="TreeGrafter"/>
</dbReference>
<evidence type="ECO:0000313" key="7">
    <source>
        <dbReference type="Proteomes" id="UP000664859"/>
    </source>
</evidence>
<dbReference type="PROSITE" id="PS51409">
    <property type="entry name" value="ARGINASE_2"/>
    <property type="match status" value="1"/>
</dbReference>
<evidence type="ECO:0000256" key="3">
    <source>
        <dbReference type="ARBA" id="ARBA00022801"/>
    </source>
</evidence>
<feature type="binding site" evidence="4">
    <location>
        <position position="119"/>
    </location>
    <ligand>
        <name>Mn(2+)</name>
        <dbReference type="ChEBI" id="CHEBI:29035"/>
        <label>1</label>
    </ligand>
</feature>
<dbReference type="PROSITE" id="PS01053">
    <property type="entry name" value="ARGINASE_1"/>
    <property type="match status" value="1"/>
</dbReference>
<dbReference type="AlphaFoldDB" id="A0A835YRU9"/>
<feature type="binding site" evidence="4">
    <location>
        <position position="121"/>
    </location>
    <ligand>
        <name>Mn(2+)</name>
        <dbReference type="ChEBI" id="CHEBI:29035"/>
        <label>1</label>
    </ligand>
</feature>
<feature type="binding site" evidence="4">
    <location>
        <position position="210"/>
    </location>
    <ligand>
        <name>Mn(2+)</name>
        <dbReference type="ChEBI" id="CHEBI:29035"/>
        <label>1</label>
    </ligand>
</feature>
<dbReference type="PANTHER" id="PTHR11358:SF26">
    <property type="entry name" value="GUANIDINO ACID HYDROLASE, MITOCHONDRIAL"/>
    <property type="match status" value="1"/>
</dbReference>
<dbReference type="Proteomes" id="UP000664859">
    <property type="component" value="Unassembled WGS sequence"/>
</dbReference>
<protein>
    <submittedName>
        <fullName evidence="6">Arginase</fullName>
    </submittedName>
</protein>
<evidence type="ECO:0000256" key="1">
    <source>
        <dbReference type="ARBA" id="ARBA00009227"/>
    </source>
</evidence>
<dbReference type="EMBL" id="JAFCMP010000390">
    <property type="protein sequence ID" value="KAG5180437.1"/>
    <property type="molecule type" value="Genomic_DNA"/>
</dbReference>
<dbReference type="OrthoDB" id="288726at2759"/>
<dbReference type="InterPro" id="IPR020855">
    <property type="entry name" value="Ureohydrolase_Mn_BS"/>
</dbReference>
<feature type="binding site" evidence="4">
    <location>
        <position position="95"/>
    </location>
    <ligand>
        <name>Mn(2+)</name>
        <dbReference type="ChEBI" id="CHEBI:29035"/>
        <label>1</label>
    </ligand>
</feature>
<gene>
    <name evidence="6" type="ORF">JKP88DRAFT_270202</name>
</gene>
<accession>A0A835YRU9</accession>
<comment type="caution">
    <text evidence="6">The sequence shown here is derived from an EMBL/GenBank/DDBJ whole genome shotgun (WGS) entry which is preliminary data.</text>
</comment>
<feature type="binding site" evidence="4">
    <location>
        <position position="208"/>
    </location>
    <ligand>
        <name>Mn(2+)</name>
        <dbReference type="ChEBI" id="CHEBI:29035"/>
        <label>1</label>
    </ligand>
</feature>
<dbReference type="PRINTS" id="PR00116">
    <property type="entry name" value="ARGINASE"/>
</dbReference>
<comment type="cofactor">
    <cofactor evidence="4">
        <name>Mn(2+)</name>
        <dbReference type="ChEBI" id="CHEBI:29035"/>
    </cofactor>
    <text evidence="4">Binds 2 manganese ions per subunit.</text>
</comment>
<proteinExistence type="inferred from homology"/>
<evidence type="ECO:0000256" key="4">
    <source>
        <dbReference type="PIRSR" id="PIRSR036979-1"/>
    </source>
</evidence>